<organism evidence="7 8">
    <name type="scientific">[Lactobacillus] rogosae</name>
    <dbReference type="NCBI Taxonomy" id="706562"/>
    <lineage>
        <taxon>Bacteria</taxon>
        <taxon>Bacillati</taxon>
        <taxon>Bacillota</taxon>
        <taxon>Clostridia</taxon>
        <taxon>Lachnospirales</taxon>
        <taxon>Lachnospiraceae</taxon>
        <taxon>Lachnospira</taxon>
    </lineage>
</organism>
<evidence type="ECO:0000256" key="2">
    <source>
        <dbReference type="ARBA" id="ARBA00022723"/>
    </source>
</evidence>
<dbReference type="InterPro" id="IPR012340">
    <property type="entry name" value="NA-bd_OB-fold"/>
</dbReference>
<dbReference type="CDD" id="cd04453">
    <property type="entry name" value="S1_RNase_E"/>
    <property type="match status" value="1"/>
</dbReference>
<keyword evidence="2" id="KW-0479">Metal-binding</keyword>
<dbReference type="PANTHER" id="PTHR30001:SF0">
    <property type="entry name" value="RIBONUCLEASE G"/>
    <property type="match status" value="1"/>
</dbReference>
<sequence length="410" mass="46184">MTIKYIITQINDNIIYSKYNNDGCLSLNVVDKGSLVGNIYIGRVENVVKNISSAFVEIENKIKCYYQLENNKNNIFLNTKNNKAVNIGDKLLVQVSNDAHKTKPPTATSKIDISGQYIVVSSDVKGVSISNKCKKASVCIEASSVLKDYIKEHLTAFNDKLQASGTFSYGIIIRSSAANADINTVLNEAYSLIDQYEHIIQNAVFGTFYTKLYEKEPPMVSELRHLSADNTIEVITDIPYYYDLLNTHFKDNSNMSLRLYEDELLPLYKLYSVEKTLSEALSRKVWLKCGGYIIIEQTEAMSVVDVNSGKNVTKAKKEADKENNILKTNIEAGIEIIRQLRLRNISGIIIIDFINMAQQESRDKLLSVLKEYARLESIQTNVVDITPLGLVEMTRKNNGKTLKELIKTGE</sequence>
<comment type="caution">
    <text evidence="7">The sequence shown here is derived from an EMBL/GenBank/DDBJ whole genome shotgun (WGS) entry which is preliminary data.</text>
</comment>
<evidence type="ECO:0000256" key="1">
    <source>
        <dbReference type="ARBA" id="ARBA00001946"/>
    </source>
</evidence>
<name>A0ABV1BS69_9FIRM</name>
<reference evidence="7 8" key="1">
    <citation type="submission" date="2024-03" db="EMBL/GenBank/DDBJ databases">
        <title>Human intestinal bacterial collection.</title>
        <authorList>
            <person name="Pauvert C."/>
            <person name="Hitch T.C.A."/>
            <person name="Clavel T."/>
        </authorList>
    </citation>
    <scope>NUCLEOTIDE SEQUENCE [LARGE SCALE GENOMIC DNA]</scope>
    <source>
        <strain evidence="7 8">CLA-AA-H255</strain>
    </source>
</reference>
<dbReference type="EMBL" id="JBBMER010000001">
    <property type="protein sequence ID" value="MEQ2378601.1"/>
    <property type="molecule type" value="Genomic_DNA"/>
</dbReference>
<keyword evidence="4" id="KW-0460">Magnesium</keyword>
<keyword evidence="3" id="KW-0378">Hydrolase</keyword>
<evidence type="ECO:0000313" key="7">
    <source>
        <dbReference type="EMBL" id="MEQ2378601.1"/>
    </source>
</evidence>
<evidence type="ECO:0000256" key="4">
    <source>
        <dbReference type="ARBA" id="ARBA00022842"/>
    </source>
</evidence>
<dbReference type="Gene3D" id="2.40.50.140">
    <property type="entry name" value="Nucleic acid-binding proteins"/>
    <property type="match status" value="1"/>
</dbReference>
<dbReference type="InterPro" id="IPR019307">
    <property type="entry name" value="RNA-bd_AU-1/RNase_E/G"/>
</dbReference>
<evidence type="ECO:0000313" key="8">
    <source>
        <dbReference type="Proteomes" id="UP001442364"/>
    </source>
</evidence>
<evidence type="ECO:0000256" key="5">
    <source>
        <dbReference type="ARBA" id="ARBA00022884"/>
    </source>
</evidence>
<dbReference type="InterPro" id="IPR003029">
    <property type="entry name" value="S1_domain"/>
</dbReference>
<proteinExistence type="predicted"/>
<comment type="cofactor">
    <cofactor evidence="1">
        <name>Mg(2+)</name>
        <dbReference type="ChEBI" id="CHEBI:18420"/>
    </cofactor>
</comment>
<dbReference type="Pfam" id="PF10150">
    <property type="entry name" value="RNase_E_G"/>
    <property type="match status" value="1"/>
</dbReference>
<keyword evidence="5" id="KW-0694">RNA-binding</keyword>
<keyword evidence="8" id="KW-1185">Reference proteome</keyword>
<dbReference type="RefSeq" id="WP_349153159.1">
    <property type="nucleotide sequence ID" value="NZ_DAWDOP010000001.1"/>
</dbReference>
<evidence type="ECO:0000259" key="6">
    <source>
        <dbReference type="PROSITE" id="PS50126"/>
    </source>
</evidence>
<feature type="domain" description="S1 motif" evidence="6">
    <location>
        <begin position="37"/>
        <end position="116"/>
    </location>
</feature>
<dbReference type="Proteomes" id="UP001442364">
    <property type="component" value="Unassembled WGS sequence"/>
</dbReference>
<gene>
    <name evidence="7" type="ORF">WMO14_01695</name>
</gene>
<dbReference type="InterPro" id="IPR004659">
    <property type="entry name" value="RNase_E/G"/>
</dbReference>
<evidence type="ECO:0000256" key="3">
    <source>
        <dbReference type="ARBA" id="ARBA00022801"/>
    </source>
</evidence>
<dbReference type="PANTHER" id="PTHR30001">
    <property type="entry name" value="RIBONUCLEASE"/>
    <property type="match status" value="1"/>
</dbReference>
<accession>A0ABV1BS69</accession>
<dbReference type="PROSITE" id="PS50126">
    <property type="entry name" value="S1"/>
    <property type="match status" value="1"/>
</dbReference>
<dbReference type="SUPFAM" id="SSF50249">
    <property type="entry name" value="Nucleic acid-binding proteins"/>
    <property type="match status" value="1"/>
</dbReference>
<protein>
    <submittedName>
        <fullName evidence="7">Ribonuclease E/G</fullName>
    </submittedName>
</protein>